<protein>
    <submittedName>
        <fullName evidence="2">NmrA-like family protein</fullName>
    </submittedName>
</protein>
<dbReference type="RefSeq" id="XP_052948523.1">
    <property type="nucleotide sequence ID" value="XM_053086485.1"/>
</dbReference>
<dbReference type="InterPro" id="IPR036291">
    <property type="entry name" value="NAD(P)-bd_dom_sf"/>
</dbReference>
<comment type="caution">
    <text evidence="2">The sequence shown here is derived from an EMBL/GenBank/DDBJ whole genome shotgun (WGS) entry which is preliminary data.</text>
</comment>
<reference evidence="2" key="1">
    <citation type="journal article" date="2022" name="G3 (Bethesda)">
        <title>High quality genome of the basidiomycete yeast Dioszegia hungarica PDD-24b-2 isolated from cloud water.</title>
        <authorList>
            <person name="Jarrige D."/>
            <person name="Haridas S."/>
            <person name="Bleykasten-Grosshans C."/>
            <person name="Joly M."/>
            <person name="Nadalig T."/>
            <person name="Sancelme M."/>
            <person name="Vuilleumier S."/>
            <person name="Grigoriev I.V."/>
            <person name="Amato P."/>
            <person name="Bringel F."/>
        </authorList>
    </citation>
    <scope>NUCLEOTIDE SEQUENCE</scope>
    <source>
        <strain evidence="2">PDD-24b-2</strain>
    </source>
</reference>
<evidence type="ECO:0000313" key="2">
    <source>
        <dbReference type="EMBL" id="KAI9638746.1"/>
    </source>
</evidence>
<dbReference type="Proteomes" id="UP001164286">
    <property type="component" value="Unassembled WGS sequence"/>
</dbReference>
<dbReference type="SUPFAM" id="SSF51735">
    <property type="entry name" value="NAD(P)-binding Rossmann-fold domains"/>
    <property type="match status" value="1"/>
</dbReference>
<dbReference type="InterPro" id="IPR052718">
    <property type="entry name" value="NmrA-type_oxidoreductase"/>
</dbReference>
<feature type="domain" description="NmrA-like" evidence="1">
    <location>
        <begin position="2"/>
        <end position="266"/>
    </location>
</feature>
<dbReference type="PANTHER" id="PTHR47129:SF1">
    <property type="entry name" value="NMRA-LIKE DOMAIN-CONTAINING PROTEIN"/>
    <property type="match status" value="1"/>
</dbReference>
<proteinExistence type="predicted"/>
<dbReference type="InterPro" id="IPR008030">
    <property type="entry name" value="NmrA-like"/>
</dbReference>
<dbReference type="Gene3D" id="3.40.50.720">
    <property type="entry name" value="NAD(P)-binding Rossmann-like Domain"/>
    <property type="match status" value="1"/>
</dbReference>
<dbReference type="PANTHER" id="PTHR47129">
    <property type="entry name" value="QUINONE OXIDOREDUCTASE 2"/>
    <property type="match status" value="1"/>
</dbReference>
<dbReference type="AlphaFoldDB" id="A0AA38LYC2"/>
<accession>A0AA38LYC2</accession>
<gene>
    <name evidence="2" type="ORF">MKK02DRAFT_21926</name>
</gene>
<dbReference type="Pfam" id="PF05368">
    <property type="entry name" value="NmrA"/>
    <property type="match status" value="1"/>
</dbReference>
<keyword evidence="3" id="KW-1185">Reference proteome</keyword>
<dbReference type="Gene3D" id="3.90.25.10">
    <property type="entry name" value="UDP-galactose 4-epimerase, domain 1"/>
    <property type="match status" value="1"/>
</dbReference>
<organism evidence="2 3">
    <name type="scientific">Dioszegia hungarica</name>
    <dbReference type="NCBI Taxonomy" id="4972"/>
    <lineage>
        <taxon>Eukaryota</taxon>
        <taxon>Fungi</taxon>
        <taxon>Dikarya</taxon>
        <taxon>Basidiomycota</taxon>
        <taxon>Agaricomycotina</taxon>
        <taxon>Tremellomycetes</taxon>
        <taxon>Tremellales</taxon>
        <taxon>Bulleribasidiaceae</taxon>
        <taxon>Dioszegia</taxon>
    </lineage>
</organism>
<evidence type="ECO:0000313" key="3">
    <source>
        <dbReference type="Proteomes" id="UP001164286"/>
    </source>
</evidence>
<dbReference type="GeneID" id="77725686"/>
<name>A0AA38LYC2_9TREE</name>
<sequence>MSSKLAIFPAAGGLGGATLSHLLGTCKFDPSLLVLVARSPSKLEEDRQRGVTVRKADFDEPASFEGVFEGVQVLNLISYPSFQHKHRFKVSKAAIDAAISQGVTHIFYSSLAFSSSTSPDKSPAFSPHVMLAHLDTEACLHSLAKASTPTSPFSYTVIRQGLYSESFPVYTANFDLGAASSSSEQDIRIRIPHNGGGPGIPWAKRDELGEATSRLLASYISNPKAFPHINESITLSGPKAYTLSETAEVFSRATGKTVNIEEVSVDEYVGKKGVGYGSTDTNQSTEMDRLWATAFEGVKRGEAATVTGDLQKWLGREPEAFEETIRGMLSR</sequence>
<dbReference type="EMBL" id="JAKWFO010000002">
    <property type="protein sequence ID" value="KAI9638746.1"/>
    <property type="molecule type" value="Genomic_DNA"/>
</dbReference>
<evidence type="ECO:0000259" key="1">
    <source>
        <dbReference type="Pfam" id="PF05368"/>
    </source>
</evidence>